<gene>
    <name evidence="2" type="ORF">DFR42_12116</name>
</gene>
<dbReference type="RefSeq" id="WP_110258265.1">
    <property type="nucleotide sequence ID" value="NZ_QJKB01000021.1"/>
</dbReference>
<dbReference type="AlphaFoldDB" id="A0A318IMQ4"/>
<keyword evidence="1" id="KW-0732">Signal</keyword>
<dbReference type="Proteomes" id="UP000247792">
    <property type="component" value="Unassembled WGS sequence"/>
</dbReference>
<dbReference type="EMBL" id="QJKB01000021">
    <property type="protein sequence ID" value="PXX35281.1"/>
    <property type="molecule type" value="Genomic_DNA"/>
</dbReference>
<proteinExistence type="predicted"/>
<accession>A0A318IMQ4</accession>
<dbReference type="OrthoDB" id="9946397at2"/>
<name>A0A318IMQ4_9BURK</name>
<organism evidence="2 3">
    <name type="scientific">Undibacterium pigrum</name>
    <dbReference type="NCBI Taxonomy" id="401470"/>
    <lineage>
        <taxon>Bacteria</taxon>
        <taxon>Pseudomonadati</taxon>
        <taxon>Pseudomonadota</taxon>
        <taxon>Betaproteobacteria</taxon>
        <taxon>Burkholderiales</taxon>
        <taxon>Oxalobacteraceae</taxon>
        <taxon>Undibacterium</taxon>
    </lineage>
</organism>
<evidence type="ECO:0000256" key="1">
    <source>
        <dbReference type="SAM" id="SignalP"/>
    </source>
</evidence>
<protein>
    <recommendedName>
        <fullName evidence="4">DUF3828 domain-containing protein</fullName>
    </recommendedName>
</protein>
<sequence>MQIRKIFLLSLFLFPLLGHAQAPKELVLSKEQLAKYGQSYKTGEVIYLRKFLNTYASHRDEVSPVDERAARVLDGLALDKKILKGKFMVYQYSNIIGGGKGVSIVSQDHPEVILDFWVYKIEDGAYEVRDLLIQDDKRDIDGFKITYRNYLHHKTLAM</sequence>
<feature type="signal peptide" evidence="1">
    <location>
        <begin position="1"/>
        <end position="20"/>
    </location>
</feature>
<feature type="chain" id="PRO_5016252695" description="DUF3828 domain-containing protein" evidence="1">
    <location>
        <begin position="21"/>
        <end position="158"/>
    </location>
</feature>
<comment type="caution">
    <text evidence="2">The sequence shown here is derived from an EMBL/GenBank/DDBJ whole genome shotgun (WGS) entry which is preliminary data.</text>
</comment>
<reference evidence="2 3" key="1">
    <citation type="submission" date="2018-05" db="EMBL/GenBank/DDBJ databases">
        <title>Genomic Encyclopedia of Type Strains, Phase IV (KMG-IV): sequencing the most valuable type-strain genomes for metagenomic binning, comparative biology and taxonomic classification.</title>
        <authorList>
            <person name="Goeker M."/>
        </authorList>
    </citation>
    <scope>NUCLEOTIDE SEQUENCE [LARGE SCALE GENOMIC DNA]</scope>
    <source>
        <strain evidence="2 3">DSM 19792</strain>
    </source>
</reference>
<evidence type="ECO:0000313" key="3">
    <source>
        <dbReference type="Proteomes" id="UP000247792"/>
    </source>
</evidence>
<evidence type="ECO:0000313" key="2">
    <source>
        <dbReference type="EMBL" id="PXX35281.1"/>
    </source>
</evidence>
<keyword evidence="3" id="KW-1185">Reference proteome</keyword>
<evidence type="ECO:0008006" key="4">
    <source>
        <dbReference type="Google" id="ProtNLM"/>
    </source>
</evidence>